<dbReference type="SUPFAM" id="SSF47923">
    <property type="entry name" value="Ypt/Rab-GAP domain of gyp1p"/>
    <property type="match status" value="2"/>
</dbReference>
<reference evidence="4" key="1">
    <citation type="submission" date="2025-08" db="UniProtKB">
        <authorList>
            <consortium name="RefSeq"/>
        </authorList>
    </citation>
    <scope>IDENTIFICATION</scope>
    <source>
        <tissue evidence="4">Testes</tissue>
    </source>
</reference>
<dbReference type="Pfam" id="PF00566">
    <property type="entry name" value="RabGAP-TBC"/>
    <property type="match status" value="1"/>
</dbReference>
<dbReference type="PROSITE" id="PS50086">
    <property type="entry name" value="TBC_RABGAP"/>
    <property type="match status" value="1"/>
</dbReference>
<protein>
    <submittedName>
        <fullName evidence="4">TBC1 domain family member 14-like</fullName>
    </submittedName>
</protein>
<dbReference type="Gene3D" id="1.10.8.270">
    <property type="entry name" value="putative rabgap domain of human tbc1 domain family member 14 like domains"/>
    <property type="match status" value="1"/>
</dbReference>
<evidence type="ECO:0000313" key="4">
    <source>
        <dbReference type="RefSeq" id="XP_002742357.2"/>
    </source>
</evidence>
<dbReference type="InterPro" id="IPR000195">
    <property type="entry name" value="Rab-GAP-TBC_dom"/>
</dbReference>
<name>A0ABM0H1V0_SACKO</name>
<evidence type="ECO:0000259" key="2">
    <source>
        <dbReference type="PROSITE" id="PS50086"/>
    </source>
</evidence>
<dbReference type="Proteomes" id="UP000694865">
    <property type="component" value="Unplaced"/>
</dbReference>
<organism evidence="3 4">
    <name type="scientific">Saccoglossus kowalevskii</name>
    <name type="common">Acorn worm</name>
    <dbReference type="NCBI Taxonomy" id="10224"/>
    <lineage>
        <taxon>Eukaryota</taxon>
        <taxon>Metazoa</taxon>
        <taxon>Hemichordata</taxon>
        <taxon>Enteropneusta</taxon>
        <taxon>Harrimaniidae</taxon>
        <taxon>Saccoglossus</taxon>
    </lineage>
</organism>
<feature type="compositionally biased region" description="Basic and acidic residues" evidence="1">
    <location>
        <begin position="119"/>
        <end position="129"/>
    </location>
</feature>
<dbReference type="RefSeq" id="XP_002742357.2">
    <property type="nucleotide sequence ID" value="XM_002742311.2"/>
</dbReference>
<dbReference type="Gene3D" id="1.10.472.80">
    <property type="entry name" value="Ypt/Rab-GAP domain of gyp1p, domain 3"/>
    <property type="match status" value="1"/>
</dbReference>
<dbReference type="InterPro" id="IPR035969">
    <property type="entry name" value="Rab-GAP_TBC_sf"/>
</dbReference>
<dbReference type="PANTHER" id="PTHR47219:SF15">
    <property type="entry name" value="TBC1 DOMAIN FAMILY MEMBER 12 ISOFORM X1"/>
    <property type="match status" value="1"/>
</dbReference>
<sequence>MPKTDAVNHENGNAGTVDDCFVDDGLNRVTLQEDSKMTVKISNDSDKSQCSACLDENNCVVVNEDSCGCEDNSCDSDQNLPEMPSNNTVDNAVDEPVCDRNVICNNTVRQDAEQPSVEHAQDVDDKPESERYEHFVNKIPDYECENWADFSACNAEQVSIENTCGSSVSEESSNSYDQSETKSEDGENCASSRNSSPEIELEHLQRSGTRESFQSDASITSVSSISTEPSSSISAEETSDSKGHTFLNDTEAAGFVDVSLHTRNSYDPATGVFKYDEQLALAQGAKPKKKGLSGFLSRSLFAKKSPNLSCDIPIPPSSPPGWKLFGRVPSKETPQRPPNYISEEYQAKGKTHPPTTSKSWKKRMSSLKVASSTTALILENRPQNLPAKSPEEEQKHKQQYQEMIACAKKKEIRDAKQNLKKMAEQVKYEDNVATNLLTWNSELLPHWENVKHSKKTRDIWWNGVPPGARGKVWLLAIGNELNITHELFEIFKARAKTLIKALSGSDSENEEVHAASKESSVEVIKLDVNRTFPQLCIFQKGGPYYDMLSSLLGAYACYRPDVGYVQGMSFIAAVFLLNLEPADAFICFANLLNKPCQMAFFRLDEDLMKAYFATYEEYFEDNLPDLFKHFHELNVTPDLYIIDWMYTLYGKSLPLDVACRVWDVFFRDGEEFLFRTALGILHEYQEILLNMDFIHIAQFLTKLPEDIAAENLFTSIAAINLQQKKFGQVFLNHLSTVQSLNNKE</sequence>
<feature type="compositionally biased region" description="Low complexity" evidence="1">
    <location>
        <begin position="215"/>
        <end position="236"/>
    </location>
</feature>
<dbReference type="InterPro" id="IPR050302">
    <property type="entry name" value="Rab_GAP_TBC_domain"/>
</dbReference>
<feature type="region of interest" description="Disordered" evidence="1">
    <location>
        <begin position="109"/>
        <end position="129"/>
    </location>
</feature>
<dbReference type="SMART" id="SM00164">
    <property type="entry name" value="TBC"/>
    <property type="match status" value="1"/>
</dbReference>
<feature type="compositionally biased region" description="Low complexity" evidence="1">
    <location>
        <begin position="166"/>
        <end position="178"/>
    </location>
</feature>
<dbReference type="Gene3D" id="1.10.10.750">
    <property type="entry name" value="Ypt/Rab-GAP domain of gyp1p, domain 1"/>
    <property type="match status" value="1"/>
</dbReference>
<gene>
    <name evidence="4" type="primary">LOC100369207</name>
</gene>
<evidence type="ECO:0000256" key="1">
    <source>
        <dbReference type="SAM" id="MobiDB-lite"/>
    </source>
</evidence>
<feature type="compositionally biased region" description="Basic and acidic residues" evidence="1">
    <location>
        <begin position="200"/>
        <end position="209"/>
    </location>
</feature>
<accession>A0ABM0H1V0</accession>
<feature type="domain" description="Rab-GAP TBC" evidence="2">
    <location>
        <begin position="463"/>
        <end position="669"/>
    </location>
</feature>
<feature type="region of interest" description="Disordered" evidence="1">
    <location>
        <begin position="165"/>
        <end position="246"/>
    </location>
</feature>
<dbReference type="GeneID" id="100369207"/>
<keyword evidence="3" id="KW-1185">Reference proteome</keyword>
<proteinExistence type="predicted"/>
<dbReference type="PANTHER" id="PTHR47219">
    <property type="entry name" value="RAB GTPASE-ACTIVATING PROTEIN 1-LIKE"/>
    <property type="match status" value="1"/>
</dbReference>
<evidence type="ECO:0000313" key="3">
    <source>
        <dbReference type="Proteomes" id="UP000694865"/>
    </source>
</evidence>